<dbReference type="AlphaFoldDB" id="A0A4U3AZ54"/>
<name>A0A4U3AZ54_9BACI</name>
<evidence type="ECO:0000313" key="2">
    <source>
        <dbReference type="Proteomes" id="UP000305222"/>
    </source>
</evidence>
<reference evidence="1 2" key="1">
    <citation type="journal article" date="2019" name="Environ. Microbiol.">
        <title>An active ?-lactamase is a part of an orchestrated cell wall stress resistance network of Bacillus subtilis and related rhizosphere species.</title>
        <authorList>
            <person name="Bucher T."/>
            <person name="Keren-Paz A."/>
            <person name="Hausser J."/>
            <person name="Olender T."/>
            <person name="Cytryn E."/>
            <person name="Kolodkin-Gal I."/>
        </authorList>
    </citation>
    <scope>NUCLEOTIDE SEQUENCE [LARGE SCALE GENOMIC DNA]</scope>
    <source>
        <strain evidence="1 2">I5</strain>
    </source>
</reference>
<gene>
    <name evidence="1" type="ORF">FC699_16750</name>
</gene>
<accession>A0A4U3AZ54</accession>
<feature type="non-terminal residue" evidence="1">
    <location>
        <position position="125"/>
    </location>
</feature>
<evidence type="ECO:0000313" key="1">
    <source>
        <dbReference type="EMBL" id="TKI93927.1"/>
    </source>
</evidence>
<sequence length="125" mass="14274">MASQLGKNLWQPEPGWTREYCTLENAKPGKFFSNVDLNNEITGDKWRAVGDESNLERNSAWYVGDSLDRSFYFKFTGTSVRILLKNFTTHAYNIKVTIDNISYVGSVPAYSAEYSLVVFEKLDLI</sequence>
<protein>
    <submittedName>
        <fullName evidence="1">Uncharacterized protein</fullName>
    </submittedName>
</protein>
<dbReference type="EMBL" id="SZON01000805">
    <property type="protein sequence ID" value="TKI93927.1"/>
    <property type="molecule type" value="Genomic_DNA"/>
</dbReference>
<comment type="caution">
    <text evidence="1">The sequence shown here is derived from an EMBL/GenBank/DDBJ whole genome shotgun (WGS) entry which is preliminary data.</text>
</comment>
<organism evidence="1 2">
    <name type="scientific">Bacillus wiedmannii</name>
    <dbReference type="NCBI Taxonomy" id="1890302"/>
    <lineage>
        <taxon>Bacteria</taxon>
        <taxon>Bacillati</taxon>
        <taxon>Bacillota</taxon>
        <taxon>Bacilli</taxon>
        <taxon>Bacillales</taxon>
        <taxon>Bacillaceae</taxon>
        <taxon>Bacillus</taxon>
        <taxon>Bacillus cereus group</taxon>
    </lineage>
</organism>
<proteinExistence type="predicted"/>
<dbReference type="Proteomes" id="UP000305222">
    <property type="component" value="Unassembled WGS sequence"/>
</dbReference>